<accession>A0A8H5BUP5</accession>
<proteinExistence type="predicted"/>
<protein>
    <recommendedName>
        <fullName evidence="4">Acyltransferase 3 domain-containing protein</fullName>
    </recommendedName>
</protein>
<feature type="transmembrane region" description="Helical" evidence="1">
    <location>
        <begin position="371"/>
        <end position="396"/>
    </location>
</feature>
<keyword evidence="1" id="KW-1133">Transmembrane helix</keyword>
<comment type="caution">
    <text evidence="2">The sequence shown here is derived from an EMBL/GenBank/DDBJ whole genome shotgun (WGS) entry which is preliminary data.</text>
</comment>
<organism evidence="2 3">
    <name type="scientific">Psilocybe cf. subviscida</name>
    <dbReference type="NCBI Taxonomy" id="2480587"/>
    <lineage>
        <taxon>Eukaryota</taxon>
        <taxon>Fungi</taxon>
        <taxon>Dikarya</taxon>
        <taxon>Basidiomycota</taxon>
        <taxon>Agaricomycotina</taxon>
        <taxon>Agaricomycetes</taxon>
        <taxon>Agaricomycetidae</taxon>
        <taxon>Agaricales</taxon>
        <taxon>Agaricineae</taxon>
        <taxon>Strophariaceae</taxon>
        <taxon>Psilocybe</taxon>
    </lineage>
</organism>
<evidence type="ECO:0008006" key="4">
    <source>
        <dbReference type="Google" id="ProtNLM"/>
    </source>
</evidence>
<keyword evidence="3" id="KW-1185">Reference proteome</keyword>
<keyword evidence="1" id="KW-0472">Membrane</keyword>
<feature type="transmembrane region" description="Helical" evidence="1">
    <location>
        <begin position="89"/>
        <end position="108"/>
    </location>
</feature>
<dbReference type="AlphaFoldDB" id="A0A8H5BUP5"/>
<feature type="transmembrane region" description="Helical" evidence="1">
    <location>
        <begin position="239"/>
        <end position="258"/>
    </location>
</feature>
<feature type="transmembrane region" description="Helical" evidence="1">
    <location>
        <begin position="166"/>
        <end position="185"/>
    </location>
</feature>
<feature type="transmembrane region" description="Helical" evidence="1">
    <location>
        <begin position="197"/>
        <end position="219"/>
    </location>
</feature>
<feature type="transmembrane region" description="Helical" evidence="1">
    <location>
        <begin position="338"/>
        <end position="359"/>
    </location>
</feature>
<feature type="transmembrane region" description="Helical" evidence="1">
    <location>
        <begin position="120"/>
        <end position="138"/>
    </location>
</feature>
<dbReference type="Proteomes" id="UP000567179">
    <property type="component" value="Unassembled WGS sequence"/>
</dbReference>
<sequence length="417" mass="46851">MPSETTPLLGSGLPGLSLPVPITNPRSVLPIKPPRTHFLDNLRGVLVFLLIFHHAAVNILQRTAFDDVEERTRRARAVLSTFIQANTQILWPTFFLVSGWAARLALEAKPDGYKFARKRVVWTSFPAMVYLVIGRWLIVKWIDVEVFVSDSSNPQWTPYAQLTGPVPYILALVILDIGHVVVRLLVRKMPTISRRDLDIVCKVVLIMAAISLVIHASALHHIHARLIPGVYYLFFPGDLPGYGAPTTFIVAYAAGANGPFLQQRVLTTRWTIAFPAALASLTFAYFPSPFLGVFRWISLFLPGPNTIYYAIVFFAVPWSILSIFTTLPALMIKWTTSWVPWAWLVAYVHTVPTIIAIHALQTSKYLTEDLILRTLLAGAVGAVITWALVAIVAKIWRWTKWIRRGGRLSMILITRRL</sequence>
<reference evidence="2 3" key="1">
    <citation type="journal article" date="2020" name="ISME J.">
        <title>Uncovering the hidden diversity of litter-decomposition mechanisms in mushroom-forming fungi.</title>
        <authorList>
            <person name="Floudas D."/>
            <person name="Bentzer J."/>
            <person name="Ahren D."/>
            <person name="Johansson T."/>
            <person name="Persson P."/>
            <person name="Tunlid A."/>
        </authorList>
    </citation>
    <scope>NUCLEOTIDE SEQUENCE [LARGE SCALE GENOMIC DNA]</scope>
    <source>
        <strain evidence="2 3">CBS 101986</strain>
    </source>
</reference>
<keyword evidence="1" id="KW-0812">Transmembrane</keyword>
<feature type="transmembrane region" description="Helical" evidence="1">
    <location>
        <begin position="270"/>
        <end position="287"/>
    </location>
</feature>
<evidence type="ECO:0000256" key="1">
    <source>
        <dbReference type="SAM" id="Phobius"/>
    </source>
</evidence>
<feature type="transmembrane region" description="Helical" evidence="1">
    <location>
        <begin position="307"/>
        <end position="331"/>
    </location>
</feature>
<evidence type="ECO:0000313" key="2">
    <source>
        <dbReference type="EMBL" id="KAF5329589.1"/>
    </source>
</evidence>
<gene>
    <name evidence="2" type="ORF">D9619_009425</name>
</gene>
<evidence type="ECO:0000313" key="3">
    <source>
        <dbReference type="Proteomes" id="UP000567179"/>
    </source>
</evidence>
<dbReference type="OrthoDB" id="4141464at2759"/>
<name>A0A8H5BUP5_9AGAR</name>
<dbReference type="EMBL" id="JAACJJ010000002">
    <property type="protein sequence ID" value="KAF5329589.1"/>
    <property type="molecule type" value="Genomic_DNA"/>
</dbReference>